<accession>A0A8H6YCK2</accession>
<reference evidence="3" key="1">
    <citation type="submission" date="2020-05" db="EMBL/GenBank/DDBJ databases">
        <title>Mycena genomes resolve the evolution of fungal bioluminescence.</title>
        <authorList>
            <person name="Tsai I.J."/>
        </authorList>
    </citation>
    <scope>NUCLEOTIDE SEQUENCE</scope>
    <source>
        <strain evidence="3">160909Yilan</strain>
    </source>
</reference>
<feature type="domain" description="DUF6535" evidence="2">
    <location>
        <begin position="32"/>
        <end position="208"/>
    </location>
</feature>
<dbReference type="OrthoDB" id="3219854at2759"/>
<evidence type="ECO:0000256" key="1">
    <source>
        <dbReference type="SAM" id="Phobius"/>
    </source>
</evidence>
<evidence type="ECO:0000259" key="2">
    <source>
        <dbReference type="Pfam" id="PF20153"/>
    </source>
</evidence>
<keyword evidence="1" id="KW-1133">Transmembrane helix</keyword>
<name>A0A8H6YCK2_9AGAR</name>
<keyword evidence="4" id="KW-1185">Reference proteome</keyword>
<gene>
    <name evidence="3" type="ORF">MSAN_01197800</name>
</gene>
<dbReference type="Pfam" id="PF20153">
    <property type="entry name" value="DUF6535"/>
    <property type="match status" value="1"/>
</dbReference>
<comment type="caution">
    <text evidence="3">The sequence shown here is derived from an EMBL/GenBank/DDBJ whole genome shotgun (WGS) entry which is preliminary data.</text>
</comment>
<dbReference type="EMBL" id="JACAZH010000009">
    <property type="protein sequence ID" value="KAF7358593.1"/>
    <property type="molecule type" value="Genomic_DNA"/>
</dbReference>
<sequence>MSEYLLIDTDVEAAAGEQTRADEDDAAGAKIWSVYIAEAERYDKALVESWKSDMDGMLIFAGLFSAILTAFLIESYTTLSPDSGDTTILLLTQISNQLGGIANGSSVVIPPPPTFVTPVTSLVCNTLWFISLGLSLSCALIATLVQQWAREFLHKSEMRSAPILRARILTYLYYGLKRFNMHAVVEVIPFLLHASLIIFFAGLVAFLVPVNTGIMILCAFLLGAVVLGYSFLTVFPLLWYDAPYRTPLSGGLWQVVQTFKHLSQARPSKAEDSHQLPEVSMVEAMFHVARRKSEQRDVRDHRALCWTVRSLADDEELEPFIEGIPDALWSSHGRRNGYNEHLEVLLRAPEVRLLHRIEDFLRGCHSDLLSTEVQFRRRVTALKALWAIATIPRNGLSLQPLEPFDGTLLRRTTSESKVDHYQLSTRTVMDLNVLLSIGGDINVVTQSLTIDGTHPDAYHVSTQLGRVISKLDRLPRDAWQSSTDREAHENLIYLHNNPPPDASGLPSWVEQCLDALTSISQAVLAIEYQMFASFMIDAAALESWPYEFEATRATFSFDESTVPADVADIFSIAFDSVVSDQSRRSSYSAHAEEILTILLSICASAMRDDPTYFPVNLTSYLTTQKAVESRVLQKCDPLWLCGCLTAELVVKEHASPLLSGPVVDALWEIAYLMANQYLNSWKYRCNPLGSIRALQAVRSAAISRASPSTIALLQTNVLNAMSPLPHDFDNFESVHMVPIHPILSEDHGGPFSARNGNVEPEQTDEPMLSILSLRVIYPC</sequence>
<evidence type="ECO:0000313" key="3">
    <source>
        <dbReference type="EMBL" id="KAF7358593.1"/>
    </source>
</evidence>
<feature type="transmembrane region" description="Helical" evidence="1">
    <location>
        <begin position="187"/>
        <end position="208"/>
    </location>
</feature>
<evidence type="ECO:0000313" key="4">
    <source>
        <dbReference type="Proteomes" id="UP000623467"/>
    </source>
</evidence>
<protein>
    <recommendedName>
        <fullName evidence="2">DUF6535 domain-containing protein</fullName>
    </recommendedName>
</protein>
<organism evidence="3 4">
    <name type="scientific">Mycena sanguinolenta</name>
    <dbReference type="NCBI Taxonomy" id="230812"/>
    <lineage>
        <taxon>Eukaryota</taxon>
        <taxon>Fungi</taxon>
        <taxon>Dikarya</taxon>
        <taxon>Basidiomycota</taxon>
        <taxon>Agaricomycotina</taxon>
        <taxon>Agaricomycetes</taxon>
        <taxon>Agaricomycetidae</taxon>
        <taxon>Agaricales</taxon>
        <taxon>Marasmiineae</taxon>
        <taxon>Mycenaceae</taxon>
        <taxon>Mycena</taxon>
    </lineage>
</organism>
<feature type="transmembrane region" description="Helical" evidence="1">
    <location>
        <begin position="127"/>
        <end position="149"/>
    </location>
</feature>
<keyword evidence="1" id="KW-0812">Transmembrane</keyword>
<feature type="transmembrane region" description="Helical" evidence="1">
    <location>
        <begin position="56"/>
        <end position="73"/>
    </location>
</feature>
<dbReference type="InterPro" id="IPR045338">
    <property type="entry name" value="DUF6535"/>
</dbReference>
<proteinExistence type="predicted"/>
<feature type="transmembrane region" description="Helical" evidence="1">
    <location>
        <begin position="214"/>
        <end position="240"/>
    </location>
</feature>
<dbReference type="Proteomes" id="UP000623467">
    <property type="component" value="Unassembled WGS sequence"/>
</dbReference>
<dbReference type="AlphaFoldDB" id="A0A8H6YCK2"/>
<keyword evidence="1" id="KW-0472">Membrane</keyword>